<dbReference type="PANTHER" id="PTHR21686">
    <property type="entry name" value="DEOXYNUCLEOTIDYLTRANSFERASE TERMINAL-INTERACTING PROTEIN 2"/>
    <property type="match status" value="1"/>
</dbReference>
<keyword evidence="6" id="KW-1185">Reference proteome</keyword>
<feature type="compositionally biased region" description="Polar residues" evidence="3">
    <location>
        <begin position="33"/>
        <end position="51"/>
    </location>
</feature>
<evidence type="ECO:0000256" key="3">
    <source>
        <dbReference type="SAM" id="MobiDB-lite"/>
    </source>
</evidence>
<organism evidence="5 6">
    <name type="scientific">Ophiocordyceps sinensis</name>
    <dbReference type="NCBI Taxonomy" id="72228"/>
    <lineage>
        <taxon>Eukaryota</taxon>
        <taxon>Fungi</taxon>
        <taxon>Dikarya</taxon>
        <taxon>Ascomycota</taxon>
        <taxon>Pezizomycotina</taxon>
        <taxon>Sordariomycetes</taxon>
        <taxon>Hypocreomycetidae</taxon>
        <taxon>Hypocreales</taxon>
        <taxon>Ophiocordycipitaceae</taxon>
        <taxon>Ophiocordyceps</taxon>
    </lineage>
</organism>
<accession>A0A8H4PPA3</accession>
<dbReference type="Pfam" id="PF08698">
    <property type="entry name" value="Fcf2"/>
    <property type="match status" value="1"/>
</dbReference>
<dbReference type="PANTHER" id="PTHR21686:SF12">
    <property type="entry name" value="DEOXYNUCLEOTIDYLTRANSFERASE TERMINAL-INTERACTING PROTEIN 2"/>
    <property type="match status" value="1"/>
</dbReference>
<evidence type="ECO:0000313" key="5">
    <source>
        <dbReference type="EMBL" id="KAF4506995.1"/>
    </source>
</evidence>
<dbReference type="InterPro" id="IPR039883">
    <property type="entry name" value="Fcf2/DNTTIP2"/>
</dbReference>
<sequence>MTGIFDGQVDELLREAEKRLRESPAALPRLGPSGSTTNEIPSVDQKPTATRTPLAVRRPQATASRPGSKKDTAGPNWFNLPKTLLTPELRRDWQILRMRGLLDPKHHKKAIPSAPPAYSQVGEIVPGPADPRGARLTRRERRRTIFEQVAATHNADKLTGKYAGIQRGKSSGKKAFYQGVVASRRKRHN</sequence>
<dbReference type="AlphaFoldDB" id="A0A8H4PPA3"/>
<feature type="domain" description="Fcf2 pre-rRNA processing C-terminal" evidence="4">
    <location>
        <begin position="69"/>
        <end position="159"/>
    </location>
</feature>
<dbReference type="InterPro" id="IPR014810">
    <property type="entry name" value="Fcf2_C"/>
</dbReference>
<dbReference type="EMBL" id="JAAVMX010000006">
    <property type="protein sequence ID" value="KAF4506995.1"/>
    <property type="molecule type" value="Genomic_DNA"/>
</dbReference>
<evidence type="ECO:0000259" key="4">
    <source>
        <dbReference type="Pfam" id="PF08698"/>
    </source>
</evidence>
<dbReference type="GO" id="GO:0003723">
    <property type="term" value="F:RNA binding"/>
    <property type="evidence" value="ECO:0007669"/>
    <property type="project" value="TreeGrafter"/>
</dbReference>
<comment type="subcellular location">
    <subcellularLocation>
        <location evidence="1">Nucleus</location>
        <location evidence="1">Nucleolus</location>
    </subcellularLocation>
</comment>
<name>A0A8H4PPA3_9HYPO</name>
<reference evidence="5 6" key="1">
    <citation type="journal article" date="2020" name="Genome Biol. Evol.">
        <title>A new high-quality draft genome assembly of the Chinese cordyceps Ophiocordyceps sinensis.</title>
        <authorList>
            <person name="Shu R."/>
            <person name="Zhang J."/>
            <person name="Meng Q."/>
            <person name="Zhang H."/>
            <person name="Zhou G."/>
            <person name="Li M."/>
            <person name="Wu P."/>
            <person name="Zhao Y."/>
            <person name="Chen C."/>
            <person name="Qin Q."/>
        </authorList>
    </citation>
    <scope>NUCLEOTIDE SEQUENCE [LARGE SCALE GENOMIC DNA]</scope>
    <source>
        <strain evidence="5 6">IOZ07</strain>
    </source>
</reference>
<evidence type="ECO:0000256" key="2">
    <source>
        <dbReference type="ARBA" id="ARBA00023242"/>
    </source>
</evidence>
<feature type="region of interest" description="Disordered" evidence="3">
    <location>
        <begin position="107"/>
        <end position="134"/>
    </location>
</feature>
<dbReference type="Proteomes" id="UP000557566">
    <property type="component" value="Unassembled WGS sequence"/>
</dbReference>
<evidence type="ECO:0000256" key="1">
    <source>
        <dbReference type="ARBA" id="ARBA00004604"/>
    </source>
</evidence>
<gene>
    <name evidence="5" type="ORF">G6O67_005675</name>
</gene>
<dbReference type="OrthoDB" id="427886at2759"/>
<evidence type="ECO:0000313" key="6">
    <source>
        <dbReference type="Proteomes" id="UP000557566"/>
    </source>
</evidence>
<comment type="caution">
    <text evidence="5">The sequence shown here is derived from an EMBL/GenBank/DDBJ whole genome shotgun (WGS) entry which is preliminary data.</text>
</comment>
<feature type="region of interest" description="Disordered" evidence="3">
    <location>
        <begin position="164"/>
        <end position="189"/>
    </location>
</feature>
<keyword evidence="2" id="KW-0539">Nucleus</keyword>
<feature type="region of interest" description="Disordered" evidence="3">
    <location>
        <begin position="17"/>
        <end position="76"/>
    </location>
</feature>
<proteinExistence type="predicted"/>
<dbReference type="GO" id="GO:0006396">
    <property type="term" value="P:RNA processing"/>
    <property type="evidence" value="ECO:0007669"/>
    <property type="project" value="TreeGrafter"/>
</dbReference>
<protein>
    <recommendedName>
        <fullName evidence="4">Fcf2 pre-rRNA processing C-terminal domain-containing protein</fullName>
    </recommendedName>
</protein>
<dbReference type="GO" id="GO:0005730">
    <property type="term" value="C:nucleolus"/>
    <property type="evidence" value="ECO:0007669"/>
    <property type="project" value="UniProtKB-SubCell"/>
</dbReference>